<sequence>MSSKFPRRGSSVIQDLLRALNVLSSFCVSLSSLPHMANICRTTRGTNKSRCLCNRLDVIVRHSGSWTSSHTSRISCFCSFPFTFNTAMQNRTVMGTTPARTQSHPRMH</sequence>
<proteinExistence type="predicted"/>
<reference evidence="1" key="1">
    <citation type="submission" date="2023-07" db="EMBL/GenBank/DDBJ databases">
        <authorList>
            <consortium name="CYATHOMIX"/>
        </authorList>
    </citation>
    <scope>NUCLEOTIDE SEQUENCE</scope>
    <source>
        <strain evidence="1">N/A</strain>
    </source>
</reference>
<evidence type="ECO:0000313" key="1">
    <source>
        <dbReference type="EMBL" id="CAJ0602117.1"/>
    </source>
</evidence>
<name>A0AA36H1D0_CYLNA</name>
<dbReference type="Proteomes" id="UP001176961">
    <property type="component" value="Unassembled WGS sequence"/>
</dbReference>
<gene>
    <name evidence="1" type="ORF">CYNAS_LOCUS14100</name>
</gene>
<dbReference type="EMBL" id="CATQJL010000305">
    <property type="protein sequence ID" value="CAJ0602117.1"/>
    <property type="molecule type" value="Genomic_DNA"/>
</dbReference>
<evidence type="ECO:0000313" key="2">
    <source>
        <dbReference type="Proteomes" id="UP001176961"/>
    </source>
</evidence>
<protein>
    <submittedName>
        <fullName evidence="1">Uncharacterized protein</fullName>
    </submittedName>
</protein>
<keyword evidence="2" id="KW-1185">Reference proteome</keyword>
<organism evidence="1 2">
    <name type="scientific">Cylicocyclus nassatus</name>
    <name type="common">Nematode worm</name>
    <dbReference type="NCBI Taxonomy" id="53992"/>
    <lineage>
        <taxon>Eukaryota</taxon>
        <taxon>Metazoa</taxon>
        <taxon>Ecdysozoa</taxon>
        <taxon>Nematoda</taxon>
        <taxon>Chromadorea</taxon>
        <taxon>Rhabditida</taxon>
        <taxon>Rhabditina</taxon>
        <taxon>Rhabditomorpha</taxon>
        <taxon>Strongyloidea</taxon>
        <taxon>Strongylidae</taxon>
        <taxon>Cylicocyclus</taxon>
    </lineage>
</organism>
<dbReference type="AlphaFoldDB" id="A0AA36H1D0"/>
<accession>A0AA36H1D0</accession>
<comment type="caution">
    <text evidence="1">The sequence shown here is derived from an EMBL/GenBank/DDBJ whole genome shotgun (WGS) entry which is preliminary data.</text>
</comment>